<accession>A0A5C2SD31</accession>
<evidence type="ECO:0000313" key="2">
    <source>
        <dbReference type="Proteomes" id="UP000313359"/>
    </source>
</evidence>
<dbReference type="Proteomes" id="UP000313359">
    <property type="component" value="Unassembled WGS sequence"/>
</dbReference>
<keyword evidence="2" id="KW-1185">Reference proteome</keyword>
<evidence type="ECO:0000313" key="1">
    <source>
        <dbReference type="EMBL" id="RPD61683.1"/>
    </source>
</evidence>
<dbReference type="AlphaFoldDB" id="A0A5C2SD31"/>
<name>A0A5C2SD31_9APHY</name>
<dbReference type="Gene3D" id="3.80.10.10">
    <property type="entry name" value="Ribonuclease Inhibitor"/>
    <property type="match status" value="1"/>
</dbReference>
<dbReference type="SUPFAM" id="SSF52047">
    <property type="entry name" value="RNI-like"/>
    <property type="match status" value="1"/>
</dbReference>
<dbReference type="OrthoDB" id="3208561at2759"/>
<dbReference type="EMBL" id="ML122261">
    <property type="protein sequence ID" value="RPD61683.1"/>
    <property type="molecule type" value="Genomic_DNA"/>
</dbReference>
<proteinExistence type="predicted"/>
<sequence>MLLSDLAEDVLRVIVAELLLLQNKGDLATLASTSRRLRDICAPILFSRCVTTYSGRRGIPPENIRPFVRHLSYLGRLVERFADSFGPELPHLPELCAVTLCGYHLGDIPWKALKRCLSHPSITSITFERTTSFIGIFPHPGHDLMSFPLQLTSFSYNPSIWRTLDNDPSRSVGSTFSDLADPYAIEYLSLSPLVLRICETVRSLTLPIEVVPLDRMVHLHWPQLRELCFTGQSPHQSVTSLLRDFLSTLPRLEALFIQLARKDSQGRLSILGPTPQHGGGGKPGVLFELRSLTLAYPDPNDAIFTVDSRSLTQLSLCDHPRYFYHIAIPDVSKHWSAPILSSSECLSLLRRMEMPRLHALGLVYETDGDDDELLRHISGSFPHLSHLELHRYRKNRKQVVPHAHIARILASTASLRTVNLNLDFHDEVRLYVDNNAETNRCKRIRDARGWELANIFEACPRLEYVALLTHSFDNYFWGQYHPRRCAEPRYTAQFITAPPFPQRPVIC</sequence>
<dbReference type="InterPro" id="IPR032675">
    <property type="entry name" value="LRR_dom_sf"/>
</dbReference>
<reference evidence="1" key="1">
    <citation type="journal article" date="2018" name="Genome Biol. Evol.">
        <title>Genomics and development of Lentinus tigrinus, a white-rot wood-decaying mushroom with dimorphic fruiting bodies.</title>
        <authorList>
            <person name="Wu B."/>
            <person name="Xu Z."/>
            <person name="Knudson A."/>
            <person name="Carlson A."/>
            <person name="Chen N."/>
            <person name="Kovaka S."/>
            <person name="LaButti K."/>
            <person name="Lipzen A."/>
            <person name="Pennachio C."/>
            <person name="Riley R."/>
            <person name="Schakwitz W."/>
            <person name="Umezawa K."/>
            <person name="Ohm R.A."/>
            <person name="Grigoriev I.V."/>
            <person name="Nagy L.G."/>
            <person name="Gibbons J."/>
            <person name="Hibbett D."/>
        </authorList>
    </citation>
    <scope>NUCLEOTIDE SEQUENCE [LARGE SCALE GENOMIC DNA]</scope>
    <source>
        <strain evidence="1">ALCF2SS1-6</strain>
    </source>
</reference>
<gene>
    <name evidence="1" type="ORF">L227DRAFT_574176</name>
</gene>
<organism evidence="1 2">
    <name type="scientific">Lentinus tigrinus ALCF2SS1-6</name>
    <dbReference type="NCBI Taxonomy" id="1328759"/>
    <lineage>
        <taxon>Eukaryota</taxon>
        <taxon>Fungi</taxon>
        <taxon>Dikarya</taxon>
        <taxon>Basidiomycota</taxon>
        <taxon>Agaricomycotina</taxon>
        <taxon>Agaricomycetes</taxon>
        <taxon>Polyporales</taxon>
        <taxon>Polyporaceae</taxon>
        <taxon>Lentinus</taxon>
    </lineage>
</organism>
<protein>
    <submittedName>
        <fullName evidence="1">Uncharacterized protein</fullName>
    </submittedName>
</protein>